<keyword evidence="2" id="KW-1133">Transmembrane helix</keyword>
<dbReference type="EMBL" id="BEHY01000004">
    <property type="protein sequence ID" value="GBD08098.1"/>
    <property type="molecule type" value="Genomic_DNA"/>
</dbReference>
<feature type="compositionally biased region" description="Basic and acidic residues" evidence="1">
    <location>
        <begin position="175"/>
        <end position="213"/>
    </location>
</feature>
<feature type="transmembrane region" description="Helical" evidence="2">
    <location>
        <begin position="298"/>
        <end position="322"/>
    </location>
</feature>
<feature type="region of interest" description="Disordered" evidence="1">
    <location>
        <begin position="415"/>
        <end position="442"/>
    </location>
</feature>
<feature type="transmembrane region" description="Helical" evidence="2">
    <location>
        <begin position="16"/>
        <end position="37"/>
    </location>
</feature>
<dbReference type="Proteomes" id="UP000236642">
    <property type="component" value="Unassembled WGS sequence"/>
</dbReference>
<evidence type="ECO:0000256" key="2">
    <source>
        <dbReference type="SAM" id="Phobius"/>
    </source>
</evidence>
<feature type="region of interest" description="Disordered" evidence="1">
    <location>
        <begin position="171"/>
        <end position="213"/>
    </location>
</feature>
<feature type="transmembrane region" description="Helical" evidence="2">
    <location>
        <begin position="245"/>
        <end position="278"/>
    </location>
</feature>
<comment type="caution">
    <text evidence="3">The sequence shown here is derived from an EMBL/GenBank/DDBJ whole genome shotgun (WGS) entry which is preliminary data.</text>
</comment>
<feature type="compositionally biased region" description="Basic and acidic residues" evidence="1">
    <location>
        <begin position="415"/>
        <end position="424"/>
    </location>
</feature>
<dbReference type="AlphaFoldDB" id="A0A2H5Y434"/>
<evidence type="ECO:0000313" key="3">
    <source>
        <dbReference type="EMBL" id="GBD08098.1"/>
    </source>
</evidence>
<evidence type="ECO:0000256" key="1">
    <source>
        <dbReference type="SAM" id="MobiDB-lite"/>
    </source>
</evidence>
<keyword evidence="2" id="KW-0472">Membrane</keyword>
<name>A0A2H5Y434_9CHLR</name>
<protein>
    <submittedName>
        <fullName evidence="3">Uncharacterized protein</fullName>
    </submittedName>
</protein>
<keyword evidence="2" id="KW-0812">Transmembrane</keyword>
<evidence type="ECO:0000313" key="4">
    <source>
        <dbReference type="Proteomes" id="UP000236642"/>
    </source>
</evidence>
<sequence length="442" mass="48720">MQNSVCFFGLCAEGTIWVGVLLWLLYALAFLFTRAFLVAGMLRRYTRAEIEATRRRIRLEQERPEVATPSEQVVLDPVEALLKEVQELLREAERAVSWNFGDRVKAVLAWNGGAELGTWRLIHTAERLAVEAMSVSHLRARLLRAKGDLAELPPERREVWKEALDQAMKLIGSKEPADQKNQKDQAGSKERTPEKQEAKDRADLQEQTPKKQEVGDARAILSGFLADLYEARDERFARVLKMQNLLSFMVIVGLLVGMVMVAAGYGPILLAGATGGLLSRLSRIYRGSPQTPDYGLSWAQVFPSSLFGALSAWAGLHLLALLQSQGVLSMQEALGDLSVSLVPPISLTIDAVPLLALGALFGLSERLLDRMVEKTEELWQKREAEGAGEEQSPGLSEDQINSIAEAVARKLEERISSLRKDSEQKPQGSGPTGSIGEGIPTR</sequence>
<gene>
    <name evidence="3" type="ORF">HRbin22_00330</name>
</gene>
<organism evidence="3 4">
    <name type="scientific">Candidatus Thermoflexus japonica</name>
    <dbReference type="NCBI Taxonomy" id="2035417"/>
    <lineage>
        <taxon>Bacteria</taxon>
        <taxon>Bacillati</taxon>
        <taxon>Chloroflexota</taxon>
        <taxon>Thermoflexia</taxon>
        <taxon>Thermoflexales</taxon>
        <taxon>Thermoflexaceae</taxon>
        <taxon>Thermoflexus</taxon>
    </lineage>
</organism>
<reference evidence="4" key="1">
    <citation type="submission" date="2017-09" db="EMBL/GenBank/DDBJ databases">
        <title>Metaegenomics of thermophilic ammonia-oxidizing enrichment culture.</title>
        <authorList>
            <person name="Kato S."/>
            <person name="Suzuki K."/>
        </authorList>
    </citation>
    <scope>NUCLEOTIDE SEQUENCE [LARGE SCALE GENOMIC DNA]</scope>
</reference>
<proteinExistence type="predicted"/>
<accession>A0A2H5Y434</accession>